<keyword evidence="1" id="KW-1015">Disulfide bond</keyword>
<dbReference type="SMART" id="SM00710">
    <property type="entry name" value="PbH1"/>
    <property type="match status" value="3"/>
</dbReference>
<feature type="domain" description="Pectate lyase" evidence="8">
    <location>
        <begin position="94"/>
        <end position="314"/>
    </location>
</feature>
<dbReference type="AlphaFoldDB" id="A0AAJ7BKB4"/>
<dbReference type="PANTHER" id="PTHR31683:SF67">
    <property type="entry name" value="PECTIN LYASE F-RELATED"/>
    <property type="match status" value="1"/>
</dbReference>
<dbReference type="Proteomes" id="UP000694920">
    <property type="component" value="Unplaced"/>
</dbReference>
<protein>
    <recommendedName>
        <fullName evidence="6">pectin lyase</fullName>
        <ecNumber evidence="6">4.2.2.10</ecNumber>
    </recommendedName>
</protein>
<dbReference type="PANTHER" id="PTHR31683">
    <property type="entry name" value="PECTATE LYASE 18-RELATED"/>
    <property type="match status" value="1"/>
</dbReference>
<comment type="catalytic activity">
    <reaction evidence="4">
        <text>Eliminative cleavage of (1-&gt;4)-alpha-D-galacturonan methyl ester to give oligosaccharides with 4-deoxy-6-O-methyl-alpha-D-galact-4-enuronosyl groups at their non-reducing ends.</text>
        <dbReference type="EC" id="4.2.2.10"/>
    </reaction>
</comment>
<comment type="function">
    <text evidence="5">Pectinolytic enzymes consist of four classes of enzymes: pectin lyase, polygalacturonase, pectin methylesterase and rhamnogalacturonase. Among pectinolytic enzymes, pectin lyase is the most important in depolymerization of pectin, since it cleaves internal glycosidic bonds of highly methylated pectins.</text>
</comment>
<dbReference type="InterPro" id="IPR006626">
    <property type="entry name" value="PbH1"/>
</dbReference>
<gene>
    <name evidence="10" type="primary">LOC107264419</name>
</gene>
<dbReference type="KEGG" id="ccin:107264419"/>
<evidence type="ECO:0000256" key="1">
    <source>
        <dbReference type="ARBA" id="ARBA00023157"/>
    </source>
</evidence>
<organism evidence="9 10">
    <name type="scientific">Cephus cinctus</name>
    <name type="common">Wheat stem sawfly</name>
    <dbReference type="NCBI Taxonomy" id="211228"/>
    <lineage>
        <taxon>Eukaryota</taxon>
        <taxon>Metazoa</taxon>
        <taxon>Ecdysozoa</taxon>
        <taxon>Arthropoda</taxon>
        <taxon>Hexapoda</taxon>
        <taxon>Insecta</taxon>
        <taxon>Pterygota</taxon>
        <taxon>Neoptera</taxon>
        <taxon>Endopterygota</taxon>
        <taxon>Hymenoptera</taxon>
        <taxon>Cephoidea</taxon>
        <taxon>Cephidae</taxon>
        <taxon>Cephus</taxon>
    </lineage>
</organism>
<dbReference type="InterPro" id="IPR002022">
    <property type="entry name" value="Pec_lyase"/>
</dbReference>
<dbReference type="EC" id="4.2.2.10" evidence="6"/>
<dbReference type="InterPro" id="IPR045032">
    <property type="entry name" value="PEL"/>
</dbReference>
<name>A0AAJ7BKB4_CEPCN</name>
<keyword evidence="3 10" id="KW-0456">Lyase</keyword>
<dbReference type="InterPro" id="IPR012334">
    <property type="entry name" value="Pectin_lyas_fold"/>
</dbReference>
<feature type="chain" id="PRO_5042524335" description="pectin lyase" evidence="7">
    <location>
        <begin position="22"/>
        <end position="400"/>
    </location>
</feature>
<dbReference type="GO" id="GO:0047490">
    <property type="term" value="F:pectin lyase activity"/>
    <property type="evidence" value="ECO:0007669"/>
    <property type="project" value="UniProtKB-EC"/>
</dbReference>
<evidence type="ECO:0000313" key="9">
    <source>
        <dbReference type="Proteomes" id="UP000694920"/>
    </source>
</evidence>
<sequence length="400" mass="42443">MLCTGLLLALVAITCPMAVDAVNAPVGFGAGTTGGQGGTTVTPTTIAQLRTYLCGSTDSRGHCTDSTRRVILINRTFDFRNSLGKKTETGCKVKACPNGQSDLGLNWSGFCNGRTATSVTYDLAGVNDRLVIGSNKSIIGVKNTGVIKGTGLRIFGGVSNIIVQNVQITDINEGIVWGGDAISIDGASKIWIDHNYIARVGRQMIVTGFGSATDVTISHNVFDGSTRVGAYCDGRHYWLWLFLGKSDTITLYGNIIQNTSGRGPHSGGMNSADVRLHMVNNHFRNVGGEGALMSLSKTSYILAEGNYFQNVAHPVYKYRTEPGPVFTPFDGNAAKTCSTYLKRSCVANSQTQSSSKWNYSPADIIVLKKLSTYSSSLINPAAANTVPGTTARNAGVGKVN</sequence>
<dbReference type="SMART" id="SM00656">
    <property type="entry name" value="Amb_all"/>
    <property type="match status" value="1"/>
</dbReference>
<evidence type="ECO:0000313" key="10">
    <source>
        <dbReference type="RefSeq" id="XP_015588137.1"/>
    </source>
</evidence>
<keyword evidence="9" id="KW-1185">Reference proteome</keyword>
<keyword evidence="2" id="KW-0325">Glycoprotein</keyword>
<dbReference type="GO" id="GO:0030570">
    <property type="term" value="F:pectate lyase activity"/>
    <property type="evidence" value="ECO:0007669"/>
    <property type="project" value="InterPro"/>
</dbReference>
<dbReference type="InterPro" id="IPR011050">
    <property type="entry name" value="Pectin_lyase_fold/virulence"/>
</dbReference>
<dbReference type="Pfam" id="PF00544">
    <property type="entry name" value="Pectate_lyase_4"/>
    <property type="match status" value="1"/>
</dbReference>
<proteinExistence type="predicted"/>
<accession>A0AAJ7BKB4</accession>
<dbReference type="RefSeq" id="XP_015588137.1">
    <property type="nucleotide sequence ID" value="XM_015732651.1"/>
</dbReference>
<reference evidence="10" key="1">
    <citation type="submission" date="2025-08" db="UniProtKB">
        <authorList>
            <consortium name="RefSeq"/>
        </authorList>
    </citation>
    <scope>IDENTIFICATION</scope>
</reference>
<keyword evidence="7" id="KW-0732">Signal</keyword>
<evidence type="ECO:0000256" key="5">
    <source>
        <dbReference type="ARBA" id="ARBA00037631"/>
    </source>
</evidence>
<evidence type="ECO:0000256" key="6">
    <source>
        <dbReference type="ARBA" id="ARBA00039082"/>
    </source>
</evidence>
<evidence type="ECO:0000256" key="2">
    <source>
        <dbReference type="ARBA" id="ARBA00023180"/>
    </source>
</evidence>
<dbReference type="SUPFAM" id="SSF51126">
    <property type="entry name" value="Pectin lyase-like"/>
    <property type="match status" value="1"/>
</dbReference>
<dbReference type="Gene3D" id="2.160.20.10">
    <property type="entry name" value="Single-stranded right-handed beta-helix, Pectin lyase-like"/>
    <property type="match status" value="1"/>
</dbReference>
<dbReference type="GeneID" id="107264419"/>
<evidence type="ECO:0000256" key="7">
    <source>
        <dbReference type="SAM" id="SignalP"/>
    </source>
</evidence>
<feature type="signal peptide" evidence="7">
    <location>
        <begin position="1"/>
        <end position="21"/>
    </location>
</feature>
<evidence type="ECO:0000256" key="4">
    <source>
        <dbReference type="ARBA" id="ARBA00036818"/>
    </source>
</evidence>
<evidence type="ECO:0000256" key="3">
    <source>
        <dbReference type="ARBA" id="ARBA00023239"/>
    </source>
</evidence>
<evidence type="ECO:0000259" key="8">
    <source>
        <dbReference type="SMART" id="SM00656"/>
    </source>
</evidence>